<dbReference type="Gene3D" id="2.40.170.20">
    <property type="entry name" value="TonB-dependent receptor, beta-barrel domain"/>
    <property type="match status" value="1"/>
</dbReference>
<dbReference type="GO" id="GO:0009279">
    <property type="term" value="C:cell outer membrane"/>
    <property type="evidence" value="ECO:0007669"/>
    <property type="project" value="UniProtKB-SubCell"/>
</dbReference>
<dbReference type="InterPro" id="IPR008969">
    <property type="entry name" value="CarboxyPept-like_regulatory"/>
</dbReference>
<keyword evidence="4" id="KW-0732">Signal</keyword>
<keyword evidence="7" id="KW-1185">Reference proteome</keyword>
<evidence type="ECO:0000256" key="3">
    <source>
        <dbReference type="ARBA" id="ARBA00023237"/>
    </source>
</evidence>
<dbReference type="SUPFAM" id="SSF49464">
    <property type="entry name" value="Carboxypeptidase regulatory domain-like"/>
    <property type="match status" value="1"/>
</dbReference>
<protein>
    <recommendedName>
        <fullName evidence="5">Outer membrane protein beta-barrel domain-containing protein</fullName>
    </recommendedName>
</protein>
<name>A0AA37WFL5_9BACT</name>
<evidence type="ECO:0000256" key="2">
    <source>
        <dbReference type="ARBA" id="ARBA00023136"/>
    </source>
</evidence>
<dbReference type="RefSeq" id="WP_235290826.1">
    <property type="nucleotide sequence ID" value="NZ_BSOH01000007.1"/>
</dbReference>
<accession>A0AA37WFL5</accession>
<dbReference type="AlphaFoldDB" id="A0AA37WFL5"/>
<evidence type="ECO:0000259" key="5">
    <source>
        <dbReference type="Pfam" id="PF14905"/>
    </source>
</evidence>
<dbReference type="SUPFAM" id="SSF56935">
    <property type="entry name" value="Porins"/>
    <property type="match status" value="1"/>
</dbReference>
<dbReference type="Proteomes" id="UP001156666">
    <property type="component" value="Unassembled WGS sequence"/>
</dbReference>
<evidence type="ECO:0000256" key="1">
    <source>
        <dbReference type="ARBA" id="ARBA00004442"/>
    </source>
</evidence>
<dbReference type="InterPro" id="IPR037066">
    <property type="entry name" value="Plug_dom_sf"/>
</dbReference>
<feature type="signal peptide" evidence="4">
    <location>
        <begin position="1"/>
        <end position="19"/>
    </location>
</feature>
<dbReference type="Pfam" id="PF14905">
    <property type="entry name" value="OMP_b-brl_3"/>
    <property type="match status" value="1"/>
</dbReference>
<evidence type="ECO:0000313" key="6">
    <source>
        <dbReference type="EMBL" id="GLR16995.1"/>
    </source>
</evidence>
<evidence type="ECO:0000313" key="7">
    <source>
        <dbReference type="Proteomes" id="UP001156666"/>
    </source>
</evidence>
<feature type="chain" id="PRO_5041319874" description="Outer membrane protein beta-barrel domain-containing protein" evidence="4">
    <location>
        <begin position="20"/>
        <end position="793"/>
    </location>
</feature>
<dbReference type="Gene3D" id="2.170.130.10">
    <property type="entry name" value="TonB-dependent receptor, plug domain"/>
    <property type="match status" value="1"/>
</dbReference>
<proteinExistence type="predicted"/>
<sequence length="793" mass="89362">MKAKWILITTVLYTLQVNAQFSISGHVSNEDNESLPFTNVVVMSSLDSSFITGLTTDDFGNFEIGMTEFVNSYLEVSALGYKTRVHKLSMSETNYHITLELSTYQLAEVTVEAKKSLYELKPDRVIVNVGSIPSFGGDNALQVLSKSPGVLVNEGSGTINLNNKGEVLIMINNKISRIPKNILVSQLRSIRAENIEKIELIHQPSSKYDSDNSAGIIHIVLKSNDISGFNGNVTGSLGYGQKEKFNGSIGLNYRRSKLNFYGDISGYHSHADQYQVNHEREYEFEGSQFGFDNSVVLANYINRGVNGTIGMDYNLNKSTIIGVLGGFNVLNEKGGDLTSNSNFYKDNNLTSSTKNLFNIDNPKIGQFLNVNLFKTLSNNNSINFDIDRAKFSADNYGYFTSINESRILESNRKSTFLIYTIKSDYQQSFGANASIETGVKATLNNTSSISNLIDNQGGRYEELIDFRRDDYIKEVILAAYSSYKKKFSEDLEGEFGLRYEQYNYKLNTLADIENLEIQLRNPFPIIRLNYTIDSINSINVSFNRRTNRPGYGSLVAYQLFFDPTLYVGSNMTLRPAFTNSIRLSYKYKSILTSIEANRTNNAISYYNTVDKESGTQTSTPINFDKMESVIANVSFPFTYRSWFESNVTLTSGYYRVFDSSNRPLPFDENIFSHTIQMNNTFNLGKGWRANLGGRYSSPFISGDQFQRVGLNINAGIVKNLKNGSIVFNIQDATNTSGVIFWEYHQPELGIRTSGDNDFSERVFRLTYSTNFGDQKLKGKRNRVTGSQEERSRM</sequence>
<dbReference type="InterPro" id="IPR041700">
    <property type="entry name" value="OMP_b-brl_3"/>
</dbReference>
<keyword evidence="3" id="KW-0998">Cell outer membrane</keyword>
<gene>
    <name evidence="6" type="ORF">GCM10007940_16100</name>
</gene>
<evidence type="ECO:0000256" key="4">
    <source>
        <dbReference type="SAM" id="SignalP"/>
    </source>
</evidence>
<comment type="caution">
    <text evidence="6">The sequence shown here is derived from an EMBL/GenBank/DDBJ whole genome shotgun (WGS) entry which is preliminary data.</text>
</comment>
<dbReference type="Pfam" id="PF13715">
    <property type="entry name" value="CarbopepD_reg_2"/>
    <property type="match status" value="1"/>
</dbReference>
<comment type="subcellular location">
    <subcellularLocation>
        <location evidence="1">Cell outer membrane</location>
    </subcellularLocation>
</comment>
<dbReference type="EMBL" id="BSOH01000007">
    <property type="protein sequence ID" value="GLR16995.1"/>
    <property type="molecule type" value="Genomic_DNA"/>
</dbReference>
<feature type="domain" description="Outer membrane protein beta-barrel" evidence="5">
    <location>
        <begin position="396"/>
        <end position="767"/>
    </location>
</feature>
<dbReference type="InterPro" id="IPR036942">
    <property type="entry name" value="Beta-barrel_TonB_sf"/>
</dbReference>
<reference evidence="6" key="2">
    <citation type="submission" date="2023-01" db="EMBL/GenBank/DDBJ databases">
        <title>Draft genome sequence of Portibacter lacus strain NBRC 108769.</title>
        <authorList>
            <person name="Sun Q."/>
            <person name="Mori K."/>
        </authorList>
    </citation>
    <scope>NUCLEOTIDE SEQUENCE</scope>
    <source>
        <strain evidence="6">NBRC 108769</strain>
    </source>
</reference>
<organism evidence="6 7">
    <name type="scientific">Portibacter lacus</name>
    <dbReference type="NCBI Taxonomy" id="1099794"/>
    <lineage>
        <taxon>Bacteria</taxon>
        <taxon>Pseudomonadati</taxon>
        <taxon>Bacteroidota</taxon>
        <taxon>Saprospiria</taxon>
        <taxon>Saprospirales</taxon>
        <taxon>Haliscomenobacteraceae</taxon>
        <taxon>Portibacter</taxon>
    </lineage>
</organism>
<keyword evidence="2" id="KW-0472">Membrane</keyword>
<reference evidence="6" key="1">
    <citation type="journal article" date="2014" name="Int. J. Syst. Evol. Microbiol.">
        <title>Complete genome sequence of Corynebacterium casei LMG S-19264T (=DSM 44701T), isolated from a smear-ripened cheese.</title>
        <authorList>
            <consortium name="US DOE Joint Genome Institute (JGI-PGF)"/>
            <person name="Walter F."/>
            <person name="Albersmeier A."/>
            <person name="Kalinowski J."/>
            <person name="Ruckert C."/>
        </authorList>
    </citation>
    <scope>NUCLEOTIDE SEQUENCE</scope>
    <source>
        <strain evidence="6">NBRC 108769</strain>
    </source>
</reference>